<dbReference type="HOGENOM" id="CLU_1691469_0_0_2"/>
<dbReference type="AlphaFoldDB" id="A0RXJ0"/>
<dbReference type="EnsemblBacteria" id="ABK78057">
    <property type="protein sequence ID" value="ABK78057"/>
    <property type="gene ID" value="CENSYa_1435"/>
</dbReference>
<sequence length="184" mass="19851">MAAPASGASNSKLLHTLSGFFSTRVKKTAARLSAMRNSRKAIIIALVAGLGIFGYTQYASATQIGVVITESRLVAEGADGSTYDLMLEFENPSLLVLTAGETEFTLTADDRRIGDGTLEPFVLSAMDSTEVSGTFLIEDEDEYEGDPEVRINGVTRYDALFTSIDVPFVYYPTAEQARGFIHTS</sequence>
<protein>
    <submittedName>
        <fullName evidence="2">Uncharacterized protein</fullName>
    </submittedName>
</protein>
<evidence type="ECO:0000313" key="2">
    <source>
        <dbReference type="EMBL" id="ABK78057.1"/>
    </source>
</evidence>
<dbReference type="Proteomes" id="UP000000758">
    <property type="component" value="Chromosome"/>
</dbReference>
<dbReference type="PATRIC" id="fig|414004.10.peg.1318"/>
<keyword evidence="1" id="KW-0472">Membrane</keyword>
<name>A0RXJ0_CENSY</name>
<organism evidence="2 3">
    <name type="scientific">Cenarchaeum symbiosum (strain A)</name>
    <dbReference type="NCBI Taxonomy" id="414004"/>
    <lineage>
        <taxon>Archaea</taxon>
        <taxon>Nitrososphaerota</taxon>
        <taxon>Candidatus Cenarchaeales</taxon>
        <taxon>Candidatus Cenarchaeaceae</taxon>
        <taxon>Candidatus Cenarchaeum</taxon>
    </lineage>
</organism>
<keyword evidence="3" id="KW-1185">Reference proteome</keyword>
<keyword evidence="1" id="KW-0812">Transmembrane</keyword>
<dbReference type="EMBL" id="DP000238">
    <property type="protein sequence ID" value="ABK78057.1"/>
    <property type="molecule type" value="Genomic_DNA"/>
</dbReference>
<feature type="transmembrane region" description="Helical" evidence="1">
    <location>
        <begin position="41"/>
        <end position="58"/>
    </location>
</feature>
<evidence type="ECO:0000256" key="1">
    <source>
        <dbReference type="SAM" id="Phobius"/>
    </source>
</evidence>
<evidence type="ECO:0000313" key="3">
    <source>
        <dbReference type="Proteomes" id="UP000000758"/>
    </source>
</evidence>
<dbReference type="STRING" id="414004.CENSYa_1435"/>
<dbReference type="KEGG" id="csy:CENSYa_1435"/>
<keyword evidence="1" id="KW-1133">Transmembrane helix</keyword>
<proteinExistence type="predicted"/>
<accession>A0RXJ0</accession>
<gene>
    <name evidence="2" type="ordered locus">CENSYa_1435</name>
</gene>
<reference evidence="2 3" key="1">
    <citation type="journal article" date="2006" name="Proc. Natl. Acad. Sci. U.S.A.">
        <title>Genomic analysis of the uncultivated marine crenarchaeote Cenarchaeum symbiosum.</title>
        <authorList>
            <person name="Hallam S.J."/>
            <person name="Konstantinidis K.T."/>
            <person name="Putnam N."/>
            <person name="Schleper C."/>
            <person name="Watanabe Y."/>
            <person name="Sugahara J."/>
            <person name="Preston C."/>
            <person name="de la Torre J."/>
            <person name="Richardson P.M."/>
            <person name="DeLong E.F."/>
        </authorList>
    </citation>
    <scope>NUCLEOTIDE SEQUENCE [LARGE SCALE GENOMIC DNA]</scope>
    <source>
        <strain evidence="3">A</strain>
    </source>
</reference>